<feature type="binding site" evidence="15">
    <location>
        <position position="81"/>
    </location>
    <ligand>
        <name>chlorophyll a</name>
        <dbReference type="ChEBI" id="CHEBI:58416"/>
        <label>1</label>
    </ligand>
</feature>
<keyword evidence="11" id="KW-0346">Stress response</keyword>
<evidence type="ECO:0000256" key="12">
    <source>
        <dbReference type="ARBA" id="ARBA00023078"/>
    </source>
</evidence>
<evidence type="ECO:0000256" key="9">
    <source>
        <dbReference type="ARBA" id="ARBA00022989"/>
    </source>
</evidence>
<accession>A0A6T7XXD8</accession>
<dbReference type="PANTHER" id="PTHR21649">
    <property type="entry name" value="CHLOROPHYLL A/B BINDING PROTEIN"/>
    <property type="match status" value="1"/>
</dbReference>
<keyword evidence="6 16" id="KW-0934">Plastid</keyword>
<evidence type="ECO:0000256" key="15">
    <source>
        <dbReference type="PIRSR" id="PIRSR601344-1"/>
    </source>
</evidence>
<evidence type="ECO:0000256" key="11">
    <source>
        <dbReference type="ARBA" id="ARBA00023016"/>
    </source>
</evidence>
<evidence type="ECO:0000256" key="16">
    <source>
        <dbReference type="RuleBase" id="RU363080"/>
    </source>
</evidence>
<name>A0A6T7XXD8_9CHLO</name>
<evidence type="ECO:0000313" key="18">
    <source>
        <dbReference type="EMBL" id="CAD8682052.1"/>
    </source>
</evidence>
<evidence type="ECO:0000256" key="5">
    <source>
        <dbReference type="ARBA" id="ARBA00022531"/>
    </source>
</evidence>
<evidence type="ECO:0000256" key="4">
    <source>
        <dbReference type="ARBA" id="ARBA00022528"/>
    </source>
</evidence>
<dbReference type="GO" id="GO:0009535">
    <property type="term" value="C:chloroplast thylakoid membrane"/>
    <property type="evidence" value="ECO:0007669"/>
    <property type="project" value="UniProtKB-SubCell"/>
</dbReference>
<evidence type="ECO:0000256" key="2">
    <source>
        <dbReference type="ARBA" id="ARBA00007259"/>
    </source>
</evidence>
<evidence type="ECO:0000256" key="14">
    <source>
        <dbReference type="ARBA" id="ARBA00023276"/>
    </source>
</evidence>
<keyword evidence="13" id="KW-0472">Membrane</keyword>
<evidence type="ECO:0000256" key="6">
    <source>
        <dbReference type="ARBA" id="ARBA00022640"/>
    </source>
</evidence>
<keyword evidence="3 15" id="KW-0148">Chlorophyll</keyword>
<feature type="binding site" description="axial binding residue" evidence="15">
    <location>
        <position position="86"/>
    </location>
    <ligand>
        <name>chlorophyll b</name>
        <dbReference type="ChEBI" id="CHEBI:61721"/>
        <label>1</label>
    </ligand>
    <ligandPart>
        <name>Mg</name>
        <dbReference type="ChEBI" id="CHEBI:25107"/>
    </ligandPart>
</feature>
<dbReference type="Pfam" id="PF00504">
    <property type="entry name" value="Chloroa_b-bind"/>
    <property type="match status" value="1"/>
</dbReference>
<dbReference type="EMBL" id="HBFA01031289">
    <property type="protein sequence ID" value="CAD8682051.1"/>
    <property type="molecule type" value="Transcribed_RNA"/>
</dbReference>
<feature type="binding site" evidence="15">
    <location>
        <position position="190"/>
    </location>
    <ligand>
        <name>chlorophyll a</name>
        <dbReference type="ChEBI" id="CHEBI:58416"/>
        <label>1</label>
    </ligand>
</feature>
<evidence type="ECO:0000313" key="17">
    <source>
        <dbReference type="EMBL" id="CAD8682051.1"/>
    </source>
</evidence>
<dbReference type="GO" id="GO:0009522">
    <property type="term" value="C:photosystem I"/>
    <property type="evidence" value="ECO:0007669"/>
    <property type="project" value="UniProtKB-KW"/>
</dbReference>
<dbReference type="GO" id="GO:0010196">
    <property type="term" value="P:nonphotochemical quenching"/>
    <property type="evidence" value="ECO:0007669"/>
    <property type="project" value="UniProtKB-ARBA"/>
</dbReference>
<keyword evidence="4 16" id="KW-0150">Chloroplast</keyword>
<dbReference type="InterPro" id="IPR022796">
    <property type="entry name" value="Chloroa_b-bind"/>
</dbReference>
<proteinExistence type="inferred from homology"/>
<keyword evidence="10 16" id="KW-0157">Chromophore</keyword>
<evidence type="ECO:0000256" key="1">
    <source>
        <dbReference type="ARBA" id="ARBA00004454"/>
    </source>
</evidence>
<evidence type="ECO:0000256" key="8">
    <source>
        <dbReference type="ARBA" id="ARBA00022836"/>
    </source>
</evidence>
<dbReference type="FunFam" id="1.10.3460.10:FF:000012">
    <property type="entry name" value="Fucoxanthin chlorophyll a/c protein, LI818 clade"/>
    <property type="match status" value="1"/>
</dbReference>
<organism evidence="17">
    <name type="scientific">Pyramimonas obovata</name>
    <dbReference type="NCBI Taxonomy" id="1411642"/>
    <lineage>
        <taxon>Eukaryota</taxon>
        <taxon>Viridiplantae</taxon>
        <taxon>Chlorophyta</taxon>
        <taxon>Pyramimonadophyceae</taxon>
        <taxon>Pyramimonadales</taxon>
        <taxon>Pyramimonadaceae</taxon>
        <taxon>Pyramimonas</taxon>
        <taxon>Pyramimonas incertae sedis</taxon>
    </lineage>
</organism>
<feature type="binding site" evidence="15">
    <location>
        <position position="191"/>
    </location>
    <ligand>
        <name>chlorophyll a</name>
        <dbReference type="ChEBI" id="CHEBI:58416"/>
        <label>1</label>
    </ligand>
</feature>
<evidence type="ECO:0000256" key="10">
    <source>
        <dbReference type="ARBA" id="ARBA00022991"/>
    </source>
</evidence>
<keyword evidence="12 16" id="KW-0793">Thylakoid</keyword>
<keyword evidence="9" id="KW-1133">Transmembrane helix</keyword>
<comment type="subcellular location">
    <subcellularLocation>
        <location evidence="1">Plastid</location>
        <location evidence="1">Chloroplast thylakoid membrane</location>
        <topology evidence="1">Multi-pass membrane protein</topology>
    </subcellularLocation>
</comment>
<dbReference type="EMBL" id="HBFA01031290">
    <property type="protein sequence ID" value="CAD8682052.1"/>
    <property type="molecule type" value="Transcribed_RNA"/>
</dbReference>
<sequence length="228" mass="24766">MALSMAASTFTARVAGLSRSGVSNSQARRGMTVRAAATQEDTASYVKTLPGITAPFGDVFDPLNITSTSTIAEMRRYREAELTHGRVAMLASVGFVVGEQLEDFPLFFNFDGQITGPAITQFQQVGQGFWEPLVLVIGIAEAYRVAYGWASPNSAAFNTLKADYVMGDVGFDPLGLKPDNKDELFELQTKELNNGRLAMIAIAGFVVQELNGGQEIFEHLFLRLEGKL</sequence>
<comment type="similarity">
    <text evidence="2 16">Belongs to the light-harvesting chlorophyll a/b-binding (LHC) protein family.</text>
</comment>
<dbReference type="GO" id="GO:0080183">
    <property type="term" value="P:response to photooxidative stress"/>
    <property type="evidence" value="ECO:0007669"/>
    <property type="project" value="UniProtKB-ARBA"/>
</dbReference>
<dbReference type="GO" id="GO:0009523">
    <property type="term" value="C:photosystem II"/>
    <property type="evidence" value="ECO:0007669"/>
    <property type="project" value="UniProtKB-KW"/>
</dbReference>
<feature type="binding site" description="axial binding residue" evidence="15">
    <location>
        <position position="45"/>
    </location>
    <ligand>
        <name>chlorophyll b</name>
        <dbReference type="ChEBI" id="CHEBI:61721"/>
        <label>1</label>
    </ligand>
    <ligandPart>
        <name>Mg</name>
        <dbReference type="ChEBI" id="CHEBI:25107"/>
    </ligandPart>
</feature>
<feature type="binding site" evidence="15">
    <location>
        <position position="194"/>
    </location>
    <ligand>
        <name>chlorophyll a</name>
        <dbReference type="ChEBI" id="CHEBI:58416"/>
        <label>1</label>
    </ligand>
</feature>
<keyword evidence="8 16" id="KW-0603">Photosystem I</keyword>
<keyword evidence="14 16" id="KW-0604">Photosystem II</keyword>
<dbReference type="GO" id="GO:0009644">
    <property type="term" value="P:response to high light intensity"/>
    <property type="evidence" value="ECO:0007669"/>
    <property type="project" value="UniProtKB-ARBA"/>
</dbReference>
<reference evidence="17" key="1">
    <citation type="submission" date="2021-01" db="EMBL/GenBank/DDBJ databases">
        <authorList>
            <person name="Corre E."/>
            <person name="Pelletier E."/>
            <person name="Niang G."/>
            <person name="Scheremetjew M."/>
            <person name="Finn R."/>
            <person name="Kale V."/>
            <person name="Holt S."/>
            <person name="Cochrane G."/>
            <person name="Meng A."/>
            <person name="Brown T."/>
            <person name="Cohen L."/>
        </authorList>
    </citation>
    <scope>NUCLEOTIDE SEQUENCE</scope>
    <source>
        <strain evidence="17">CCMP722</strain>
    </source>
</reference>
<gene>
    <name evidence="17" type="ORF">POBO1169_LOCUS15737</name>
    <name evidence="18" type="ORF">POBO1169_LOCUS15738</name>
</gene>
<feature type="binding site" evidence="15">
    <location>
        <position position="208"/>
    </location>
    <ligand>
        <name>chlorophyll a</name>
        <dbReference type="ChEBI" id="CHEBI:58416"/>
        <label>1</label>
    </ligand>
</feature>
<evidence type="ECO:0000256" key="7">
    <source>
        <dbReference type="ARBA" id="ARBA00022692"/>
    </source>
</evidence>
<evidence type="ECO:0000256" key="13">
    <source>
        <dbReference type="ARBA" id="ARBA00023136"/>
    </source>
</evidence>
<dbReference type="GO" id="GO:0016168">
    <property type="term" value="F:chlorophyll binding"/>
    <property type="evidence" value="ECO:0007669"/>
    <property type="project" value="UniProtKB-KW"/>
</dbReference>
<dbReference type="Gene3D" id="1.10.3460.10">
    <property type="entry name" value="Chlorophyll a/b binding protein domain"/>
    <property type="match status" value="1"/>
</dbReference>
<evidence type="ECO:0000256" key="3">
    <source>
        <dbReference type="ARBA" id="ARBA00022494"/>
    </source>
</evidence>
<comment type="function">
    <text evidence="16">The light-harvesting complex (LHC) functions as a light receptor, it captures and delivers excitation energy to photosystems with which it is closely associated.</text>
</comment>
<feature type="binding site" evidence="15">
    <location>
        <position position="196"/>
    </location>
    <ligand>
        <name>chlorophyll a</name>
        <dbReference type="ChEBI" id="CHEBI:58416"/>
        <label>1</label>
    </ligand>
</feature>
<keyword evidence="5 16" id="KW-0602">Photosynthesis</keyword>
<dbReference type="SUPFAM" id="SSF103511">
    <property type="entry name" value="Chlorophyll a-b binding protein"/>
    <property type="match status" value="1"/>
</dbReference>
<dbReference type="InterPro" id="IPR001344">
    <property type="entry name" value="Chloro_AB-bd_pln"/>
</dbReference>
<keyword evidence="7" id="KW-0812">Transmembrane</keyword>
<protein>
    <recommendedName>
        <fullName evidence="16">Chlorophyll a-b binding protein, chloroplastic</fullName>
    </recommendedName>
</protein>
<dbReference type="GO" id="GO:0009765">
    <property type="term" value="P:photosynthesis, light harvesting"/>
    <property type="evidence" value="ECO:0007669"/>
    <property type="project" value="InterPro"/>
</dbReference>
<dbReference type="AlphaFoldDB" id="A0A6T7XXD8"/>
<feature type="binding site" evidence="15">
    <location>
        <position position="84"/>
    </location>
    <ligand>
        <name>chlorophyll a</name>
        <dbReference type="ChEBI" id="CHEBI:58416"/>
        <label>1</label>
    </ligand>
</feature>